<gene>
    <name evidence="2" type="ORF">GGQ66_002134</name>
</gene>
<reference evidence="2 3" key="1">
    <citation type="submission" date="2020-08" db="EMBL/GenBank/DDBJ databases">
        <title>Genomic Encyclopedia of Type Strains, Phase IV (KMG-IV): sequencing the most valuable type-strain genomes for metagenomic binning, comparative biology and taxonomic classification.</title>
        <authorList>
            <person name="Goeker M."/>
        </authorList>
    </citation>
    <scope>NUCLEOTIDE SEQUENCE [LARGE SCALE GENOMIC DNA]</scope>
    <source>
        <strain evidence="2 3">DSM 26385</strain>
    </source>
</reference>
<proteinExistence type="predicted"/>
<evidence type="ECO:0000313" key="2">
    <source>
        <dbReference type="EMBL" id="MBB4103576.1"/>
    </source>
</evidence>
<keyword evidence="3" id="KW-1185">Reference proteome</keyword>
<accession>A0A7W6K3H7</accession>
<keyword evidence="1" id="KW-1133">Transmembrane helix</keyword>
<keyword evidence="1" id="KW-0472">Membrane</keyword>
<dbReference type="EMBL" id="JACIDU010000007">
    <property type="protein sequence ID" value="MBB4103576.1"/>
    <property type="molecule type" value="Genomic_DNA"/>
</dbReference>
<dbReference type="AlphaFoldDB" id="A0A7W6K3H7"/>
<evidence type="ECO:0000313" key="3">
    <source>
        <dbReference type="Proteomes" id="UP000584824"/>
    </source>
</evidence>
<protein>
    <submittedName>
        <fullName evidence="2">Uncharacterized protein</fullName>
    </submittedName>
</protein>
<sequence length="78" mass="8508">MSDENKKTARKKTWIEKAQARDKWLPLSILAVAIGTFSARNGGLFANSGGLIDSTLLVAFIALLAWLFWPSSKSDDAP</sequence>
<feature type="transmembrane region" description="Helical" evidence="1">
    <location>
        <begin position="51"/>
        <end position="69"/>
    </location>
</feature>
<evidence type="ECO:0000256" key="1">
    <source>
        <dbReference type="SAM" id="Phobius"/>
    </source>
</evidence>
<keyword evidence="1" id="KW-0812">Transmembrane</keyword>
<name>A0A7W6K3H7_9HYPH</name>
<dbReference type="Proteomes" id="UP000584824">
    <property type="component" value="Unassembled WGS sequence"/>
</dbReference>
<comment type="caution">
    <text evidence="2">The sequence shown here is derived from an EMBL/GenBank/DDBJ whole genome shotgun (WGS) entry which is preliminary data.</text>
</comment>
<dbReference type="RefSeq" id="WP_183792230.1">
    <property type="nucleotide sequence ID" value="NZ_JACIDU010000007.1"/>
</dbReference>
<organism evidence="2 3">
    <name type="scientific">Allorhizobium borbori</name>
    <dbReference type="NCBI Taxonomy" id="485907"/>
    <lineage>
        <taxon>Bacteria</taxon>
        <taxon>Pseudomonadati</taxon>
        <taxon>Pseudomonadota</taxon>
        <taxon>Alphaproteobacteria</taxon>
        <taxon>Hyphomicrobiales</taxon>
        <taxon>Rhizobiaceae</taxon>
        <taxon>Rhizobium/Agrobacterium group</taxon>
        <taxon>Allorhizobium</taxon>
    </lineage>
</organism>